<name>A0A7S3ANT5_9EUKA</name>
<feature type="compositionally biased region" description="Basic and acidic residues" evidence="2">
    <location>
        <begin position="1"/>
        <end position="21"/>
    </location>
</feature>
<feature type="coiled-coil region" evidence="1">
    <location>
        <begin position="62"/>
        <end position="119"/>
    </location>
</feature>
<sequence>MEKAERKAKLDERRRAREARGDVQSSMTSDVSAQKAAADAIIEQVRNALHYAEEVHQADMQAEAALEAAVEARKLAEEGEDEAAKEAARAEEEAARAKMEDMHTKYAAAKAAAKAAREQAAAMVAAVTAAQGERRSSSLDELSLVLSREAEAEMADDATVWIVVCPRPIAIREEDDWESALVGEATPGEKVRIVKVTHPPGGVLRVLVRRHSDEEIIGWVTHLNDRGIPNLMRDPHPEPIGQRWRSTSPEQRRKSSIKNKRRSRGDNVREHMLEE</sequence>
<evidence type="ECO:0000256" key="1">
    <source>
        <dbReference type="SAM" id="Coils"/>
    </source>
</evidence>
<feature type="compositionally biased region" description="Basic and acidic residues" evidence="2">
    <location>
        <begin position="264"/>
        <end position="275"/>
    </location>
</feature>
<dbReference type="EMBL" id="HBHX01020132">
    <property type="protein sequence ID" value="CAE0110565.1"/>
    <property type="molecule type" value="Transcribed_RNA"/>
</dbReference>
<feature type="compositionally biased region" description="Polar residues" evidence="2">
    <location>
        <begin position="23"/>
        <end position="32"/>
    </location>
</feature>
<feature type="region of interest" description="Disordered" evidence="2">
    <location>
        <begin position="227"/>
        <end position="275"/>
    </location>
</feature>
<evidence type="ECO:0000256" key="2">
    <source>
        <dbReference type="SAM" id="MobiDB-lite"/>
    </source>
</evidence>
<proteinExistence type="predicted"/>
<dbReference type="AlphaFoldDB" id="A0A7S3ANT5"/>
<protein>
    <submittedName>
        <fullName evidence="3">Uncharacterized protein</fullName>
    </submittedName>
</protein>
<reference evidence="3" key="1">
    <citation type="submission" date="2021-01" db="EMBL/GenBank/DDBJ databases">
        <authorList>
            <person name="Corre E."/>
            <person name="Pelletier E."/>
            <person name="Niang G."/>
            <person name="Scheremetjew M."/>
            <person name="Finn R."/>
            <person name="Kale V."/>
            <person name="Holt S."/>
            <person name="Cochrane G."/>
            <person name="Meng A."/>
            <person name="Brown T."/>
            <person name="Cohen L."/>
        </authorList>
    </citation>
    <scope>NUCLEOTIDE SEQUENCE</scope>
    <source>
        <strain evidence="3">CCMP281</strain>
    </source>
</reference>
<feature type="region of interest" description="Disordered" evidence="2">
    <location>
        <begin position="1"/>
        <end position="35"/>
    </location>
</feature>
<evidence type="ECO:0000313" key="3">
    <source>
        <dbReference type="EMBL" id="CAE0110565.1"/>
    </source>
</evidence>
<feature type="compositionally biased region" description="Basic residues" evidence="2">
    <location>
        <begin position="254"/>
        <end position="263"/>
    </location>
</feature>
<accession>A0A7S3ANT5</accession>
<gene>
    <name evidence="3" type="ORF">HERI1096_LOCUS11225</name>
</gene>
<keyword evidence="1" id="KW-0175">Coiled coil</keyword>
<organism evidence="3">
    <name type="scientific">Haptolina ericina</name>
    <dbReference type="NCBI Taxonomy" id="156174"/>
    <lineage>
        <taxon>Eukaryota</taxon>
        <taxon>Haptista</taxon>
        <taxon>Haptophyta</taxon>
        <taxon>Prymnesiophyceae</taxon>
        <taxon>Prymnesiales</taxon>
        <taxon>Prymnesiaceae</taxon>
        <taxon>Haptolina</taxon>
    </lineage>
</organism>